<dbReference type="OrthoDB" id="497749at2759"/>
<evidence type="ECO:0000256" key="8">
    <source>
        <dbReference type="ARBA" id="ARBA00022833"/>
    </source>
</evidence>
<name>A0A8S1ITC4_9CHLO</name>
<gene>
    <name evidence="14" type="ORF">OSTQU699_LOCUS3370</name>
</gene>
<proteinExistence type="inferred from homology"/>
<protein>
    <recommendedName>
        <fullName evidence="13">Peptidase M50 domain-containing protein</fullName>
    </recommendedName>
</protein>
<feature type="transmembrane region" description="Helical" evidence="12">
    <location>
        <begin position="39"/>
        <end position="58"/>
    </location>
</feature>
<evidence type="ECO:0000313" key="14">
    <source>
        <dbReference type="EMBL" id="CAD7698009.1"/>
    </source>
</evidence>
<reference evidence="14" key="1">
    <citation type="submission" date="2020-12" db="EMBL/GenBank/DDBJ databases">
        <authorList>
            <person name="Iha C."/>
        </authorList>
    </citation>
    <scope>NUCLEOTIDE SEQUENCE</scope>
</reference>
<keyword evidence="9 12" id="KW-1133">Transmembrane helix</keyword>
<dbReference type="GO" id="GO:0008237">
    <property type="term" value="F:metallopeptidase activity"/>
    <property type="evidence" value="ECO:0007669"/>
    <property type="project" value="UniProtKB-KW"/>
</dbReference>
<dbReference type="Pfam" id="PF02163">
    <property type="entry name" value="Peptidase_M50"/>
    <property type="match status" value="2"/>
</dbReference>
<evidence type="ECO:0000256" key="7">
    <source>
        <dbReference type="ARBA" id="ARBA00022801"/>
    </source>
</evidence>
<evidence type="ECO:0000256" key="10">
    <source>
        <dbReference type="ARBA" id="ARBA00023049"/>
    </source>
</evidence>
<keyword evidence="7" id="KW-0378">Hydrolase</keyword>
<evidence type="ECO:0000256" key="5">
    <source>
        <dbReference type="ARBA" id="ARBA00022692"/>
    </source>
</evidence>
<keyword evidence="15" id="KW-1185">Reference proteome</keyword>
<dbReference type="PANTHER" id="PTHR39188">
    <property type="entry name" value="MEMBRANE-ASSOCIATED ZINC METALLOPROTEASE M50B"/>
    <property type="match status" value="1"/>
</dbReference>
<evidence type="ECO:0000256" key="9">
    <source>
        <dbReference type="ARBA" id="ARBA00022989"/>
    </source>
</evidence>
<feature type="transmembrane region" description="Helical" evidence="12">
    <location>
        <begin position="12"/>
        <end position="33"/>
    </location>
</feature>
<dbReference type="EMBL" id="CAJHUC010000741">
    <property type="protein sequence ID" value="CAD7698009.1"/>
    <property type="molecule type" value="Genomic_DNA"/>
</dbReference>
<feature type="domain" description="Peptidase M50" evidence="13">
    <location>
        <begin position="50"/>
        <end position="108"/>
    </location>
</feature>
<evidence type="ECO:0000256" key="12">
    <source>
        <dbReference type="SAM" id="Phobius"/>
    </source>
</evidence>
<comment type="cofactor">
    <cofactor evidence="1">
        <name>Zn(2+)</name>
        <dbReference type="ChEBI" id="CHEBI:29105"/>
    </cofactor>
</comment>
<keyword evidence="5 12" id="KW-0812">Transmembrane</keyword>
<evidence type="ECO:0000256" key="11">
    <source>
        <dbReference type="ARBA" id="ARBA00023136"/>
    </source>
</evidence>
<comment type="subcellular location">
    <subcellularLocation>
        <location evidence="2">Membrane</location>
        <topology evidence="2">Multi-pass membrane protein</topology>
    </subcellularLocation>
</comment>
<evidence type="ECO:0000256" key="1">
    <source>
        <dbReference type="ARBA" id="ARBA00001947"/>
    </source>
</evidence>
<keyword evidence="6" id="KW-0479">Metal-binding</keyword>
<keyword evidence="11 12" id="KW-0472">Membrane</keyword>
<evidence type="ECO:0000256" key="6">
    <source>
        <dbReference type="ARBA" id="ARBA00022723"/>
    </source>
</evidence>
<organism evidence="14 15">
    <name type="scientific">Ostreobium quekettii</name>
    <dbReference type="NCBI Taxonomy" id="121088"/>
    <lineage>
        <taxon>Eukaryota</taxon>
        <taxon>Viridiplantae</taxon>
        <taxon>Chlorophyta</taxon>
        <taxon>core chlorophytes</taxon>
        <taxon>Ulvophyceae</taxon>
        <taxon>TCBD clade</taxon>
        <taxon>Bryopsidales</taxon>
        <taxon>Ostreobineae</taxon>
        <taxon>Ostreobiaceae</taxon>
        <taxon>Ostreobium</taxon>
    </lineage>
</organism>
<dbReference type="GO" id="GO:0006508">
    <property type="term" value="P:proteolysis"/>
    <property type="evidence" value="ECO:0007669"/>
    <property type="project" value="UniProtKB-KW"/>
</dbReference>
<feature type="transmembrane region" description="Helical" evidence="12">
    <location>
        <begin position="146"/>
        <end position="171"/>
    </location>
</feature>
<feature type="domain" description="Peptidase M50" evidence="13">
    <location>
        <begin position="144"/>
        <end position="197"/>
    </location>
</feature>
<comment type="caution">
    <text evidence="14">The sequence shown here is derived from an EMBL/GenBank/DDBJ whole genome shotgun (WGS) entry which is preliminary data.</text>
</comment>
<dbReference type="Proteomes" id="UP000708148">
    <property type="component" value="Unassembled WGS sequence"/>
</dbReference>
<evidence type="ECO:0000259" key="13">
    <source>
        <dbReference type="Pfam" id="PF02163"/>
    </source>
</evidence>
<dbReference type="AlphaFoldDB" id="A0A8S1ITC4"/>
<accession>A0A8S1ITC4</accession>
<comment type="similarity">
    <text evidence="3">Belongs to the peptidase M50B family.</text>
</comment>
<feature type="transmembrane region" description="Helical" evidence="12">
    <location>
        <begin position="221"/>
        <end position="239"/>
    </location>
</feature>
<dbReference type="PANTHER" id="PTHR39188:SF3">
    <property type="entry name" value="STAGE IV SPORULATION PROTEIN FB"/>
    <property type="match status" value="1"/>
</dbReference>
<evidence type="ECO:0000256" key="2">
    <source>
        <dbReference type="ARBA" id="ARBA00004141"/>
    </source>
</evidence>
<keyword evidence="8" id="KW-0862">Zinc</keyword>
<sequence length="279" mass="31177">MSWKTNRRGRAFERLSVAYPIFWALFGYFVGYLKDGAPTAVLFTIVFGPVLLVTILIHELGHAFVAKRLGADVTDVLIWPLGGATLMDHNLGPKADFWIVVAGPLTHIPQLCFWLAQAPIAYHMGDCGPAPHFVLSDCEGSHWERLWYGITLFGMMFNILLFLLNLFPAFPLDGGRALLDVYLACGMTPRRAASLCVALSVPLTMTAGILFVIFWGDWLSFVVFFLLLLPNGAMIYLIWTDRLEEHPSFRNLHITRDDLDRSLLENSEGSATSASEIQL</sequence>
<keyword evidence="4" id="KW-0645">Protease</keyword>
<keyword evidence="10" id="KW-0482">Metalloprotease</keyword>
<dbReference type="InterPro" id="IPR008915">
    <property type="entry name" value="Peptidase_M50"/>
</dbReference>
<evidence type="ECO:0000256" key="3">
    <source>
        <dbReference type="ARBA" id="ARBA00007931"/>
    </source>
</evidence>
<dbReference type="GO" id="GO:0046872">
    <property type="term" value="F:metal ion binding"/>
    <property type="evidence" value="ECO:0007669"/>
    <property type="project" value="UniProtKB-KW"/>
</dbReference>
<dbReference type="GO" id="GO:0016020">
    <property type="term" value="C:membrane"/>
    <property type="evidence" value="ECO:0007669"/>
    <property type="project" value="UniProtKB-SubCell"/>
</dbReference>
<evidence type="ECO:0000256" key="4">
    <source>
        <dbReference type="ARBA" id="ARBA00022670"/>
    </source>
</evidence>
<evidence type="ECO:0000313" key="15">
    <source>
        <dbReference type="Proteomes" id="UP000708148"/>
    </source>
</evidence>
<feature type="transmembrane region" description="Helical" evidence="12">
    <location>
        <begin position="192"/>
        <end position="215"/>
    </location>
</feature>